<dbReference type="GO" id="GO:0032981">
    <property type="term" value="P:mitochondrial respiratory chain complex I assembly"/>
    <property type="evidence" value="ECO:0007669"/>
    <property type="project" value="InterPro"/>
</dbReference>
<sequence>ATKTPLARLALHSTATCSVQATAYGKCILATYTDVTKDVCKEEFARFSVCLHEAV</sequence>
<organism evidence="1 2">
    <name type="scientific">Mycena rosella</name>
    <name type="common">Pink bonnet</name>
    <name type="synonym">Agaricus rosellus</name>
    <dbReference type="NCBI Taxonomy" id="1033263"/>
    <lineage>
        <taxon>Eukaryota</taxon>
        <taxon>Fungi</taxon>
        <taxon>Dikarya</taxon>
        <taxon>Basidiomycota</taxon>
        <taxon>Agaricomycotina</taxon>
        <taxon>Agaricomycetes</taxon>
        <taxon>Agaricomycetidae</taxon>
        <taxon>Agaricales</taxon>
        <taxon>Marasmiineae</taxon>
        <taxon>Mycenaceae</taxon>
        <taxon>Mycena</taxon>
    </lineage>
</organism>
<evidence type="ECO:0000313" key="2">
    <source>
        <dbReference type="Proteomes" id="UP001221757"/>
    </source>
</evidence>
<gene>
    <name evidence="1" type="ORF">B0H17DRAFT_897962</name>
</gene>
<feature type="non-terminal residue" evidence="1">
    <location>
        <position position="55"/>
    </location>
</feature>
<reference evidence="1" key="1">
    <citation type="submission" date="2023-03" db="EMBL/GenBank/DDBJ databases">
        <title>Massive genome expansion in bonnet fungi (Mycena s.s.) driven by repeated elements and novel gene families across ecological guilds.</title>
        <authorList>
            <consortium name="Lawrence Berkeley National Laboratory"/>
            <person name="Harder C.B."/>
            <person name="Miyauchi S."/>
            <person name="Viragh M."/>
            <person name="Kuo A."/>
            <person name="Thoen E."/>
            <person name="Andreopoulos B."/>
            <person name="Lu D."/>
            <person name="Skrede I."/>
            <person name="Drula E."/>
            <person name="Henrissat B."/>
            <person name="Morin E."/>
            <person name="Kohler A."/>
            <person name="Barry K."/>
            <person name="LaButti K."/>
            <person name="Morin E."/>
            <person name="Salamov A."/>
            <person name="Lipzen A."/>
            <person name="Mereny Z."/>
            <person name="Hegedus B."/>
            <person name="Baldrian P."/>
            <person name="Stursova M."/>
            <person name="Weitz H."/>
            <person name="Taylor A."/>
            <person name="Grigoriev I.V."/>
            <person name="Nagy L.G."/>
            <person name="Martin F."/>
            <person name="Kauserud H."/>
        </authorList>
    </citation>
    <scope>NUCLEOTIDE SEQUENCE</scope>
    <source>
        <strain evidence="1">CBHHK067</strain>
    </source>
</reference>
<protein>
    <recommendedName>
        <fullName evidence="3">IMS import disulfide relay-system CHCH-CHCH-like Cx9C domain-containing protein</fullName>
    </recommendedName>
</protein>
<name>A0AAD7CLN6_MYCRO</name>
<keyword evidence="2" id="KW-1185">Reference proteome</keyword>
<dbReference type="PANTHER" id="PTHR34561">
    <property type="entry name" value="NADH DEHYDROGENASE [UBIQUINONE] 1 ALPHA SUBCOMPLEX ASSEMBLY FACTOR 8"/>
    <property type="match status" value="1"/>
</dbReference>
<evidence type="ECO:0000313" key="1">
    <source>
        <dbReference type="EMBL" id="KAJ7652233.1"/>
    </source>
</evidence>
<feature type="non-terminal residue" evidence="1">
    <location>
        <position position="1"/>
    </location>
</feature>
<dbReference type="PANTHER" id="PTHR34561:SF1">
    <property type="entry name" value="NADH DEHYDROGENASE [UBIQUINONE] 1 ALPHA SUBCOMPLEX ASSEMBLY FACTOR 8"/>
    <property type="match status" value="1"/>
</dbReference>
<evidence type="ECO:0008006" key="3">
    <source>
        <dbReference type="Google" id="ProtNLM"/>
    </source>
</evidence>
<dbReference type="AlphaFoldDB" id="A0AAD7CLN6"/>
<comment type="caution">
    <text evidence="1">The sequence shown here is derived from an EMBL/GenBank/DDBJ whole genome shotgun (WGS) entry which is preliminary data.</text>
</comment>
<accession>A0AAD7CLN6</accession>
<dbReference type="InterPro" id="IPR034595">
    <property type="entry name" value="NDUFAF8"/>
</dbReference>
<dbReference type="Proteomes" id="UP001221757">
    <property type="component" value="Unassembled WGS sequence"/>
</dbReference>
<proteinExistence type="predicted"/>
<dbReference type="GO" id="GO:0005739">
    <property type="term" value="C:mitochondrion"/>
    <property type="evidence" value="ECO:0007669"/>
    <property type="project" value="InterPro"/>
</dbReference>
<dbReference type="EMBL" id="JARKIE010000352">
    <property type="protein sequence ID" value="KAJ7652233.1"/>
    <property type="molecule type" value="Genomic_DNA"/>
</dbReference>